<sequence length="543" mass="56361">MQRAAVSWSGDVGLPVAQCLGVAIWAAALVLGASVPVATGIAVGAAGMCLVRVRGRGLFDLVVSAVRFRSAPVPVPGLLRDFTPAAGGPVGLRWDGPFVTAVVEVLPPAGPVVRLGRDNEETDAVLPLGAIAACLRRHDVVLDGIDVVVHGRRVHDGTPAGRAYAHLVGPLPAAADRVVRLVLRLDATSCPEAVARRGGGTEGVARTVIAAARRVIRALADGGYAARLLTAREIEQAALRIAHGVPVTELEQTRRQVLLPVGADTGGAIDPRRVCRATLTAVWSRAALSSTVVVRLRPAEHGAVRAGALVRFTTSAPEAPTVPGLRPSHGRHRESFTAALPFGVPGPESLVPLRETAPEELDALALPAGGCGQLIGSDDDGRAVTARLTGPGVRSVYLAGELYLAQQVVFRAVAVGARVVLYTDRPVVWRTLTSGAAGPDRLQIAGEHPDDREFDTVVFDGVRPVSIPPHVTAIHVHSHPDEWPREAPTVSLLQPGAVGDRVMLAGGGTRTTLNLVTIAEESAHLARSRAVGFASAAGPGQPG</sequence>
<protein>
    <submittedName>
        <fullName evidence="1">Type VII secretion protein EccE</fullName>
    </submittedName>
</protein>
<dbReference type="EMBL" id="CP107551">
    <property type="protein sequence ID" value="UYP17985.1"/>
    <property type="molecule type" value="Genomic_DNA"/>
</dbReference>
<keyword evidence="2" id="KW-1185">Reference proteome</keyword>
<accession>A0ACD4DD24</accession>
<gene>
    <name evidence="1" type="primary">eccE</name>
    <name evidence="1" type="ORF">OED52_15090</name>
</gene>
<proteinExistence type="predicted"/>
<evidence type="ECO:0000313" key="1">
    <source>
        <dbReference type="EMBL" id="UYP17985.1"/>
    </source>
</evidence>
<evidence type="ECO:0000313" key="2">
    <source>
        <dbReference type="Proteomes" id="UP001156484"/>
    </source>
</evidence>
<dbReference type="Proteomes" id="UP001156484">
    <property type="component" value="Chromosome"/>
</dbReference>
<reference evidence="1" key="1">
    <citation type="submission" date="2022-10" db="EMBL/GenBank/DDBJ databases">
        <title>Rhodococcus ferula Z13 complete genome.</title>
        <authorList>
            <person name="Long X."/>
            <person name="Zang M."/>
        </authorList>
    </citation>
    <scope>NUCLEOTIDE SEQUENCE</scope>
    <source>
        <strain evidence="1">Z13</strain>
    </source>
</reference>
<name>A0ACD4DD24_9NOCA</name>
<organism evidence="1 2">
    <name type="scientific">Rhodococcus sacchari</name>
    <dbReference type="NCBI Taxonomy" id="2962047"/>
    <lineage>
        <taxon>Bacteria</taxon>
        <taxon>Bacillati</taxon>
        <taxon>Actinomycetota</taxon>
        <taxon>Actinomycetes</taxon>
        <taxon>Mycobacteriales</taxon>
        <taxon>Nocardiaceae</taxon>
        <taxon>Rhodococcus</taxon>
    </lineage>
</organism>